<organism evidence="1 2">
    <name type="scientific">Candidatus Muproteobacteria bacterium RBG_16_62_13</name>
    <dbReference type="NCBI Taxonomy" id="1817756"/>
    <lineage>
        <taxon>Bacteria</taxon>
        <taxon>Pseudomonadati</taxon>
        <taxon>Pseudomonadota</taxon>
        <taxon>Candidatus Muproteobacteria</taxon>
    </lineage>
</organism>
<accession>A0A1F6T6Z5</accession>
<dbReference type="AlphaFoldDB" id="A0A1F6T6Z5"/>
<evidence type="ECO:0000313" key="2">
    <source>
        <dbReference type="Proteomes" id="UP000178379"/>
    </source>
</evidence>
<sequence>MAIKKPFKVLIERELLLENQETRSKKKIRVLIGSPRWTRKGEEARCPVAVEGWLGRVEDMRGDDPMHAMEMALYFLNSLLKDLPPPKKLTWPNGDPYKGTYPDSIVVSDALFRRQVKLQDEIISKLQRQRLKRKKSGPT</sequence>
<reference evidence="1 2" key="1">
    <citation type="journal article" date="2016" name="Nat. Commun.">
        <title>Thousands of microbial genomes shed light on interconnected biogeochemical processes in an aquifer system.</title>
        <authorList>
            <person name="Anantharaman K."/>
            <person name="Brown C.T."/>
            <person name="Hug L.A."/>
            <person name="Sharon I."/>
            <person name="Castelle C.J."/>
            <person name="Probst A.J."/>
            <person name="Thomas B.C."/>
            <person name="Singh A."/>
            <person name="Wilkins M.J."/>
            <person name="Karaoz U."/>
            <person name="Brodie E.L."/>
            <person name="Williams K.H."/>
            <person name="Hubbard S.S."/>
            <person name="Banfield J.F."/>
        </authorList>
    </citation>
    <scope>NUCLEOTIDE SEQUENCE [LARGE SCALE GENOMIC DNA]</scope>
</reference>
<gene>
    <name evidence="1" type="ORF">A2140_08110</name>
</gene>
<comment type="caution">
    <text evidence="1">The sequence shown here is derived from an EMBL/GenBank/DDBJ whole genome shotgun (WGS) entry which is preliminary data.</text>
</comment>
<name>A0A1F6T6Z5_9PROT</name>
<dbReference type="STRING" id="1817756.A2140_08110"/>
<protein>
    <submittedName>
        <fullName evidence="1">Uncharacterized protein</fullName>
    </submittedName>
</protein>
<proteinExistence type="predicted"/>
<dbReference type="EMBL" id="MFSQ01000047">
    <property type="protein sequence ID" value="OGI40900.1"/>
    <property type="molecule type" value="Genomic_DNA"/>
</dbReference>
<evidence type="ECO:0000313" key="1">
    <source>
        <dbReference type="EMBL" id="OGI40900.1"/>
    </source>
</evidence>
<dbReference type="Proteomes" id="UP000178379">
    <property type="component" value="Unassembled WGS sequence"/>
</dbReference>